<sequence length="455" mass="52427">MFGNSVSLKRLRGVIITDYGWERLQRAKHQFHLQNAVDQPYTLEEISKRTGLSYNTLIKVHRREVTVDRGTLEAYFQGFGLKLEPNDYIRHIVNVGLDNKVKLLQASPQGPVPLDSPIYIERLLNENQCYEAILKPGALIRIKAPWQMGKTSLITRILHQARKSGLQTLMLSMRLADTSLFSNLDRLLHWYCAVVTRGLGLHNHLPEYWDELFGANYNCTHYFEKYVLAEIDSPLVVALDDVDVLFQYPAIANDFFGLLRVWYEKAKYGDSSSYIWQKLRLVVAHSTEVYIPLNIHQSPFSVGLSIKLPELTPLQVKDLAQRHGLDWNVEQANQLITLVGGNPYLVQMGLEQIKHQTITLEQLMQQAISPNNIYSEHLQRQLRYLQQYPDLLKALMQVITSSTPVEMELMQSFKLQSMGLVQIHNQFVTPSCELYRQYFRAILPQIERASNSDNS</sequence>
<comment type="caution">
    <text evidence="1">The sequence shown here is derived from an EMBL/GenBank/DDBJ whole genome shotgun (WGS) entry which is preliminary data.</text>
</comment>
<proteinExistence type="predicted"/>
<name>A0A8J6ZJA8_DESMC</name>
<dbReference type="Proteomes" id="UP000622533">
    <property type="component" value="Unassembled WGS sequence"/>
</dbReference>
<reference evidence="1" key="1">
    <citation type="submission" date="2020-10" db="EMBL/GenBank/DDBJ databases">
        <authorList>
            <person name="Castelo-Branco R."/>
            <person name="Eusebio N."/>
            <person name="Adriana R."/>
            <person name="Vieira A."/>
            <person name="Brugerolle De Fraissinette N."/>
            <person name="Rezende De Castro R."/>
            <person name="Schneider M.P."/>
            <person name="Vasconcelos V."/>
            <person name="Leao P.N."/>
        </authorList>
    </citation>
    <scope>NUCLEOTIDE SEQUENCE</scope>
    <source>
        <strain evidence="1">LEGE 12446</strain>
    </source>
</reference>
<dbReference type="Pfam" id="PF14516">
    <property type="entry name" value="AAA_35"/>
    <property type="match status" value="1"/>
</dbReference>
<evidence type="ECO:0000313" key="1">
    <source>
        <dbReference type="EMBL" id="MBE9021432.1"/>
    </source>
</evidence>
<dbReference type="InterPro" id="IPR027417">
    <property type="entry name" value="P-loop_NTPase"/>
</dbReference>
<gene>
    <name evidence="1" type="ORF">IQ276_02845</name>
</gene>
<dbReference type="AlphaFoldDB" id="A0A8J6ZJA8"/>
<accession>A0A8J6ZJA8</accession>
<keyword evidence="2" id="KW-1185">Reference proteome</keyword>
<organism evidence="1 2">
    <name type="scientific">Desmonostoc muscorum LEGE 12446</name>
    <dbReference type="NCBI Taxonomy" id="1828758"/>
    <lineage>
        <taxon>Bacteria</taxon>
        <taxon>Bacillati</taxon>
        <taxon>Cyanobacteriota</taxon>
        <taxon>Cyanophyceae</taxon>
        <taxon>Nostocales</taxon>
        <taxon>Nostocaceae</taxon>
        <taxon>Desmonostoc</taxon>
    </lineage>
</organism>
<protein>
    <submittedName>
        <fullName evidence="1">AAA-like domain-containing protein</fullName>
    </submittedName>
</protein>
<dbReference type="SUPFAM" id="SSF52540">
    <property type="entry name" value="P-loop containing nucleoside triphosphate hydrolases"/>
    <property type="match status" value="1"/>
</dbReference>
<dbReference type="EMBL" id="JADEXS010000021">
    <property type="protein sequence ID" value="MBE9021432.1"/>
    <property type="molecule type" value="Genomic_DNA"/>
</dbReference>
<evidence type="ECO:0000313" key="2">
    <source>
        <dbReference type="Proteomes" id="UP000622533"/>
    </source>
</evidence>